<accession>S8BAM1</accession>
<dbReference type="Gene3D" id="3.90.70.200">
    <property type="entry name" value="Plus-3 domain"/>
    <property type="match status" value="1"/>
</dbReference>
<keyword evidence="3" id="KW-0804">Transcription</keyword>
<feature type="compositionally biased region" description="Polar residues" evidence="5">
    <location>
        <begin position="133"/>
        <end position="144"/>
    </location>
</feature>
<reference evidence="8" key="2">
    <citation type="submission" date="2013-04" db="EMBL/GenBank/DDBJ databases">
        <title>Genomic mechanisms accounting for the adaptation to parasitism in nematode-trapping fungi.</title>
        <authorList>
            <person name="Ahren D.G."/>
        </authorList>
    </citation>
    <scope>NUCLEOTIDE SEQUENCE [LARGE SCALE GENOMIC DNA]</scope>
    <source>
        <strain evidence="8">CBS 200.50</strain>
    </source>
</reference>
<dbReference type="SUPFAM" id="SSF159042">
    <property type="entry name" value="Plus3-like"/>
    <property type="match status" value="1"/>
</dbReference>
<dbReference type="STRING" id="1284197.S8BAM1"/>
<comment type="subcellular location">
    <subcellularLocation>
        <location evidence="1">Nucleus</location>
    </subcellularLocation>
</comment>
<evidence type="ECO:0000256" key="4">
    <source>
        <dbReference type="ARBA" id="ARBA00023242"/>
    </source>
</evidence>
<comment type="caution">
    <text evidence="7">The sequence shown here is derived from an EMBL/GenBank/DDBJ whole genome shotgun (WGS) entry which is preliminary data.</text>
</comment>
<feature type="compositionally biased region" description="Gly residues" evidence="5">
    <location>
        <begin position="503"/>
        <end position="517"/>
    </location>
</feature>
<evidence type="ECO:0000256" key="2">
    <source>
        <dbReference type="ARBA" id="ARBA00023015"/>
    </source>
</evidence>
<gene>
    <name evidence="7" type="ORF">H072_10235</name>
</gene>
<dbReference type="AlphaFoldDB" id="S8BAM1"/>
<evidence type="ECO:0000259" key="6">
    <source>
        <dbReference type="PROSITE" id="PS51360"/>
    </source>
</evidence>
<dbReference type="OrthoDB" id="166375at2759"/>
<name>S8BAM1_DACHA</name>
<dbReference type="GO" id="GO:0003677">
    <property type="term" value="F:DNA binding"/>
    <property type="evidence" value="ECO:0007669"/>
    <property type="project" value="InterPro"/>
</dbReference>
<keyword evidence="4" id="KW-0539">Nucleus</keyword>
<sequence length="552" mass="61654">MPAKRKRSPSDYGGAMSASENSSVGIASEPISSDDDDDGYDGGAKTPGHVYPYQQLYKDPKDKAAIDALPEFQREQILADRADEISRWTEAREMKARLQQQKRDAEKNKKKEADKLLAASGARRSTREESSAKRSLNSRKNAQLNELVKRRDEKSARKAGADASDRNKKKKRDISADRSEGEDSDSDGEGQGSQPVWASQEKASASKKGSEEAALSDIKLLIVGRSTVAKYWAYPGFEDATVGCFARVCIGNHPDTNRSVYRLCQIKGWQDSRHIYEVTGGDRTIKFRRNAIIASADAERPTRVDVFSDSMPTEDEFRWWIGAMEAAKSKRPTVAFVEKKRQETKSVTNRRLTNEDFEAMRLIKTSYYPDDPILPHLDIPALKKRRQQLVDQGDEPEILRVDRELEWRAPPKALTANLGKPTQLDILGQINKRNRETNRQDIRKAQIEEKKRNEIAARMAAENGDSSFMDPFARVKTHAKIYHDDPMAKKKKDKEGDMDMGDLFGGDGAAESGGAGLGKTDNKVPQVKAGQAKGIDAVIAGLDLQFDIDFDK</sequence>
<feature type="region of interest" description="Disordered" evidence="5">
    <location>
        <begin position="486"/>
        <end position="523"/>
    </location>
</feature>
<dbReference type="PANTHER" id="PTHR13115">
    <property type="entry name" value="RNA POLYMERASE-ASSOCIATED PROTEIN RTF1 HOMOLOG"/>
    <property type="match status" value="1"/>
</dbReference>
<evidence type="ECO:0000256" key="1">
    <source>
        <dbReference type="ARBA" id="ARBA00004123"/>
    </source>
</evidence>
<feature type="region of interest" description="Disordered" evidence="5">
    <location>
        <begin position="1"/>
        <end position="52"/>
    </location>
</feature>
<feature type="compositionally biased region" description="Basic and acidic residues" evidence="5">
    <location>
        <begin position="486"/>
        <end position="497"/>
    </location>
</feature>
<dbReference type="PROSITE" id="PS51360">
    <property type="entry name" value="PLUS3"/>
    <property type="match status" value="1"/>
</dbReference>
<proteinExistence type="predicted"/>
<evidence type="ECO:0000313" key="7">
    <source>
        <dbReference type="EMBL" id="EPS36193.1"/>
    </source>
</evidence>
<feature type="compositionally biased region" description="Low complexity" evidence="5">
    <location>
        <begin position="192"/>
        <end position="209"/>
    </location>
</feature>
<dbReference type="InterPro" id="IPR036128">
    <property type="entry name" value="Plus3-like_sf"/>
</dbReference>
<evidence type="ECO:0000256" key="5">
    <source>
        <dbReference type="SAM" id="MobiDB-lite"/>
    </source>
</evidence>
<feature type="compositionally biased region" description="Basic and acidic residues" evidence="5">
    <location>
        <begin position="93"/>
        <end position="115"/>
    </location>
</feature>
<dbReference type="Proteomes" id="UP000015100">
    <property type="component" value="Unassembled WGS sequence"/>
</dbReference>
<dbReference type="OMA" id="ISGCYAR"/>
<dbReference type="EMBL" id="AQGS01000958">
    <property type="protein sequence ID" value="EPS36193.1"/>
    <property type="molecule type" value="Genomic_DNA"/>
</dbReference>
<keyword evidence="8" id="KW-1185">Reference proteome</keyword>
<evidence type="ECO:0000313" key="8">
    <source>
        <dbReference type="Proteomes" id="UP000015100"/>
    </source>
</evidence>
<feature type="compositionally biased region" description="Basic and acidic residues" evidence="5">
    <location>
        <begin position="147"/>
        <end position="166"/>
    </location>
</feature>
<keyword evidence="2" id="KW-0805">Transcription regulation</keyword>
<protein>
    <recommendedName>
        <fullName evidence="6">Plus3 domain-containing protein</fullName>
    </recommendedName>
</protein>
<dbReference type="SMART" id="SM00719">
    <property type="entry name" value="Plus3"/>
    <property type="match status" value="1"/>
</dbReference>
<organism evidence="7 8">
    <name type="scientific">Dactylellina haptotyla (strain CBS 200.50)</name>
    <name type="common">Nematode-trapping fungus</name>
    <name type="synonym">Monacrosporium haptotylum</name>
    <dbReference type="NCBI Taxonomy" id="1284197"/>
    <lineage>
        <taxon>Eukaryota</taxon>
        <taxon>Fungi</taxon>
        <taxon>Dikarya</taxon>
        <taxon>Ascomycota</taxon>
        <taxon>Pezizomycotina</taxon>
        <taxon>Orbiliomycetes</taxon>
        <taxon>Orbiliales</taxon>
        <taxon>Orbiliaceae</taxon>
        <taxon>Dactylellina</taxon>
    </lineage>
</organism>
<feature type="domain" description="Plus3" evidence="6">
    <location>
        <begin position="212"/>
        <end position="349"/>
    </location>
</feature>
<dbReference type="Pfam" id="PF03126">
    <property type="entry name" value="Plus-3"/>
    <property type="match status" value="1"/>
</dbReference>
<dbReference type="eggNOG" id="KOG2402">
    <property type="taxonomic scope" value="Eukaryota"/>
</dbReference>
<reference evidence="7 8" key="1">
    <citation type="journal article" date="2013" name="PLoS Genet.">
        <title>Genomic mechanisms accounting for the adaptation to parasitism in nematode-trapping fungi.</title>
        <authorList>
            <person name="Meerupati T."/>
            <person name="Andersson K.M."/>
            <person name="Friman E."/>
            <person name="Kumar D."/>
            <person name="Tunlid A."/>
            <person name="Ahren D."/>
        </authorList>
    </citation>
    <scope>NUCLEOTIDE SEQUENCE [LARGE SCALE GENOMIC DNA]</scope>
    <source>
        <strain evidence="7 8">CBS 200.50</strain>
    </source>
</reference>
<evidence type="ECO:0000256" key="3">
    <source>
        <dbReference type="ARBA" id="ARBA00023163"/>
    </source>
</evidence>
<dbReference type="InterPro" id="IPR004343">
    <property type="entry name" value="Plus-3_dom"/>
</dbReference>
<dbReference type="GO" id="GO:0016593">
    <property type="term" value="C:Cdc73/Paf1 complex"/>
    <property type="evidence" value="ECO:0007669"/>
    <property type="project" value="TreeGrafter"/>
</dbReference>
<dbReference type="HOGENOM" id="CLU_019525_0_0_1"/>
<dbReference type="PANTHER" id="PTHR13115:SF8">
    <property type="entry name" value="RNA POLYMERASE-ASSOCIATED PROTEIN RTF1 HOMOLOG"/>
    <property type="match status" value="1"/>
</dbReference>
<dbReference type="GO" id="GO:1990269">
    <property type="term" value="F:RNA polymerase II C-terminal domain phosphoserine binding"/>
    <property type="evidence" value="ECO:0007669"/>
    <property type="project" value="TreeGrafter"/>
</dbReference>
<feature type="region of interest" description="Disordered" evidence="5">
    <location>
        <begin position="93"/>
        <end position="209"/>
    </location>
</feature>